<organism evidence="2 3">
    <name type="scientific">Trichostrongylus colubriformis</name>
    <name type="common">Black scour worm</name>
    <dbReference type="NCBI Taxonomy" id="6319"/>
    <lineage>
        <taxon>Eukaryota</taxon>
        <taxon>Metazoa</taxon>
        <taxon>Ecdysozoa</taxon>
        <taxon>Nematoda</taxon>
        <taxon>Chromadorea</taxon>
        <taxon>Rhabditida</taxon>
        <taxon>Rhabditina</taxon>
        <taxon>Rhabditomorpha</taxon>
        <taxon>Strongyloidea</taxon>
        <taxon>Trichostrongylidae</taxon>
        <taxon>Trichostrongylus</taxon>
    </lineage>
</organism>
<feature type="non-terminal residue" evidence="2">
    <location>
        <position position="180"/>
    </location>
</feature>
<name>A0AAN8FBC3_TRICO</name>
<protein>
    <submittedName>
        <fullName evidence="2">Uncharacterized protein</fullName>
    </submittedName>
</protein>
<evidence type="ECO:0000313" key="3">
    <source>
        <dbReference type="Proteomes" id="UP001331761"/>
    </source>
</evidence>
<dbReference type="EMBL" id="WIXE01016059">
    <property type="protein sequence ID" value="KAK5972969.1"/>
    <property type="molecule type" value="Genomic_DNA"/>
</dbReference>
<comment type="caution">
    <text evidence="2">The sequence shown here is derived from an EMBL/GenBank/DDBJ whole genome shotgun (WGS) entry which is preliminary data.</text>
</comment>
<proteinExistence type="predicted"/>
<evidence type="ECO:0000256" key="1">
    <source>
        <dbReference type="SAM" id="MobiDB-lite"/>
    </source>
</evidence>
<feature type="region of interest" description="Disordered" evidence="1">
    <location>
        <begin position="1"/>
        <end position="20"/>
    </location>
</feature>
<accession>A0AAN8FBC3</accession>
<reference evidence="2 3" key="1">
    <citation type="submission" date="2019-10" db="EMBL/GenBank/DDBJ databases">
        <title>Assembly and Annotation for the nematode Trichostrongylus colubriformis.</title>
        <authorList>
            <person name="Martin J."/>
        </authorList>
    </citation>
    <scope>NUCLEOTIDE SEQUENCE [LARGE SCALE GENOMIC DNA]</scope>
    <source>
        <strain evidence="2">G859</strain>
        <tissue evidence="2">Whole worm</tissue>
    </source>
</reference>
<sequence>MGDFASLRRGREYAVSDSDASSRIRYYSASPKMPRKLQAVPPLPSPSQFTYTHQNGNTMLAKTQGTSMSPPPDTEKVLPTKAMVSVGVSTGPLPPAKPCVECTPLRNEVQELLRRLALAEAKPAVQSSATLTDSVQTTEVSVGENTKCYSIGTDTDQCSTVECGVDAGGSMLESTGCQTN</sequence>
<dbReference type="AlphaFoldDB" id="A0AAN8FBC3"/>
<keyword evidence="3" id="KW-1185">Reference proteome</keyword>
<dbReference type="Proteomes" id="UP001331761">
    <property type="component" value="Unassembled WGS sequence"/>
</dbReference>
<evidence type="ECO:0000313" key="2">
    <source>
        <dbReference type="EMBL" id="KAK5972969.1"/>
    </source>
</evidence>
<gene>
    <name evidence="2" type="ORF">GCK32_017495</name>
</gene>